<gene>
    <name evidence="1" type="ORF">HKBW3S47_02502</name>
</gene>
<evidence type="ECO:0000313" key="2">
    <source>
        <dbReference type="Proteomes" id="UP000569018"/>
    </source>
</evidence>
<proteinExistence type="predicted"/>
<sequence length="40" mass="4153">LTVLVAFTLLLSLGGNVYGGPSEDDGRNNSIGPIQIIKLP</sequence>
<accession>A0A6V8Q805</accession>
<dbReference type="AlphaFoldDB" id="A0A6V8Q805"/>
<reference evidence="1 2" key="1">
    <citation type="journal article" date="2020" name="Front. Microbiol.">
        <title>Single-cell genomics of novel Actinobacteria with the Wood-Ljungdahl pathway discovered in a serpentinizing system.</title>
        <authorList>
            <person name="Merino N."/>
            <person name="Kawai M."/>
            <person name="Boyd E.S."/>
            <person name="Colman D.R."/>
            <person name="McGlynn S.E."/>
            <person name="Nealson K.H."/>
            <person name="Kurokawa K."/>
            <person name="Hongoh Y."/>
        </authorList>
    </citation>
    <scope>NUCLEOTIDE SEQUENCE [LARGE SCALE GENOMIC DNA]</scope>
    <source>
        <strain evidence="1 2">S47</strain>
    </source>
</reference>
<comment type="caution">
    <text evidence="1">The sequence shown here is derived from an EMBL/GenBank/DDBJ whole genome shotgun (WGS) entry which is preliminary data.</text>
</comment>
<dbReference type="Proteomes" id="UP000569018">
    <property type="component" value="Unassembled WGS sequence"/>
</dbReference>
<name>A0A6V8Q805_9ACTN</name>
<feature type="non-terminal residue" evidence="1">
    <location>
        <position position="1"/>
    </location>
</feature>
<organism evidence="1 2">
    <name type="scientific">Candidatus Hakubella thermalkaliphila</name>
    <dbReference type="NCBI Taxonomy" id="2754717"/>
    <lineage>
        <taxon>Bacteria</taxon>
        <taxon>Bacillati</taxon>
        <taxon>Actinomycetota</taxon>
        <taxon>Actinomycetota incertae sedis</taxon>
        <taxon>Candidatus Hakubellales</taxon>
        <taxon>Candidatus Hakubellaceae</taxon>
        <taxon>Candidatus Hakubella</taxon>
    </lineage>
</organism>
<protein>
    <submittedName>
        <fullName evidence="1">Uncharacterized protein</fullName>
    </submittedName>
</protein>
<dbReference type="EMBL" id="BLSD01000478">
    <property type="protein sequence ID" value="GFP40805.1"/>
    <property type="molecule type" value="Genomic_DNA"/>
</dbReference>
<evidence type="ECO:0000313" key="1">
    <source>
        <dbReference type="EMBL" id="GFP40805.1"/>
    </source>
</evidence>